<proteinExistence type="predicted"/>
<accession>A0ABD1CPH3</accession>
<comment type="caution">
    <text evidence="2">The sequence shown here is derived from an EMBL/GenBank/DDBJ whole genome shotgun (WGS) entry which is preliminary data.</text>
</comment>
<keyword evidence="3" id="KW-1185">Reference proteome</keyword>
<reference evidence="2 3" key="1">
    <citation type="submission" date="2024-05" db="EMBL/GenBank/DDBJ databases">
        <title>Culex pipiens pipiens assembly and annotation.</title>
        <authorList>
            <person name="Alout H."/>
            <person name="Durand T."/>
        </authorList>
    </citation>
    <scope>NUCLEOTIDE SEQUENCE [LARGE SCALE GENOMIC DNA]</scope>
    <source>
        <strain evidence="2">HA-2024</strain>
        <tissue evidence="2">Whole body</tissue>
    </source>
</reference>
<gene>
    <name evidence="2" type="ORF">pipiens_015666</name>
</gene>
<evidence type="ECO:0000313" key="2">
    <source>
        <dbReference type="EMBL" id="KAL1378306.1"/>
    </source>
</evidence>
<feature type="compositionally biased region" description="Pro residues" evidence="1">
    <location>
        <begin position="96"/>
        <end position="106"/>
    </location>
</feature>
<dbReference type="EMBL" id="JBEHCU010010377">
    <property type="protein sequence ID" value="KAL1378306.1"/>
    <property type="molecule type" value="Genomic_DNA"/>
</dbReference>
<dbReference type="Proteomes" id="UP001562425">
    <property type="component" value="Unassembled WGS sequence"/>
</dbReference>
<organism evidence="2 3">
    <name type="scientific">Culex pipiens pipiens</name>
    <name type="common">Northern house mosquito</name>
    <dbReference type="NCBI Taxonomy" id="38569"/>
    <lineage>
        <taxon>Eukaryota</taxon>
        <taxon>Metazoa</taxon>
        <taxon>Ecdysozoa</taxon>
        <taxon>Arthropoda</taxon>
        <taxon>Hexapoda</taxon>
        <taxon>Insecta</taxon>
        <taxon>Pterygota</taxon>
        <taxon>Neoptera</taxon>
        <taxon>Endopterygota</taxon>
        <taxon>Diptera</taxon>
        <taxon>Nematocera</taxon>
        <taxon>Culicoidea</taxon>
        <taxon>Culicidae</taxon>
        <taxon>Culicinae</taxon>
        <taxon>Culicini</taxon>
        <taxon>Culex</taxon>
        <taxon>Culex</taxon>
    </lineage>
</organism>
<feature type="region of interest" description="Disordered" evidence="1">
    <location>
        <begin position="74"/>
        <end position="106"/>
    </location>
</feature>
<evidence type="ECO:0000256" key="1">
    <source>
        <dbReference type="SAM" id="MobiDB-lite"/>
    </source>
</evidence>
<sequence length="106" mass="11075">MVPKVPFHSALAVQLGEEVLTRLEELTGEVCWTAFGFSTDGTGKCRNADRRFVMHSDMANDCSNTADEMALRVSSPNSLGGSSPAGVTGGTFGVPALPPLPTTTGF</sequence>
<name>A0ABD1CPH3_CULPP</name>
<dbReference type="AlphaFoldDB" id="A0ABD1CPH3"/>
<protein>
    <submittedName>
        <fullName evidence="2">Uncharacterized protein</fullName>
    </submittedName>
</protein>
<evidence type="ECO:0000313" key="3">
    <source>
        <dbReference type="Proteomes" id="UP001562425"/>
    </source>
</evidence>